<dbReference type="GO" id="GO:1903461">
    <property type="term" value="P:Okazaki fragment processing involved in mitotic DNA replication"/>
    <property type="evidence" value="ECO:0007669"/>
    <property type="project" value="TreeGrafter"/>
</dbReference>
<evidence type="ECO:0000313" key="5">
    <source>
        <dbReference type="Proteomes" id="UP001162156"/>
    </source>
</evidence>
<dbReference type="InterPro" id="IPR050191">
    <property type="entry name" value="ATP-dep_DNA_ligase"/>
</dbReference>
<dbReference type="PANTHER" id="PTHR45674:SF4">
    <property type="entry name" value="DNA LIGASE 1"/>
    <property type="match status" value="1"/>
</dbReference>
<dbReference type="EMBL" id="JANEYF010001706">
    <property type="protein sequence ID" value="KAJ8958980.1"/>
    <property type="molecule type" value="Genomic_DNA"/>
</dbReference>
<feature type="domain" description="ATP-dependent DNA ligase family profile" evidence="3">
    <location>
        <begin position="6"/>
        <end position="46"/>
    </location>
</feature>
<comment type="similarity">
    <text evidence="1">Belongs to the ATP-dependent DNA ligase family.</text>
</comment>
<keyword evidence="5" id="KW-1185">Reference proteome</keyword>
<keyword evidence="2" id="KW-0436">Ligase</keyword>
<dbReference type="Proteomes" id="UP001162156">
    <property type="component" value="Unassembled WGS sequence"/>
</dbReference>
<evidence type="ECO:0000313" key="4">
    <source>
        <dbReference type="EMBL" id="KAJ8958980.1"/>
    </source>
</evidence>
<dbReference type="SUPFAM" id="SSF56091">
    <property type="entry name" value="DNA ligase/mRNA capping enzyme, catalytic domain"/>
    <property type="match status" value="1"/>
</dbReference>
<dbReference type="Gene3D" id="3.30.470.30">
    <property type="entry name" value="DNA ligase/mRNA capping enzyme"/>
    <property type="match status" value="1"/>
</dbReference>
<dbReference type="GO" id="GO:0005634">
    <property type="term" value="C:nucleus"/>
    <property type="evidence" value="ECO:0007669"/>
    <property type="project" value="TreeGrafter"/>
</dbReference>
<proteinExistence type="inferred from homology"/>
<dbReference type="InterPro" id="IPR012310">
    <property type="entry name" value="DNA_ligase_ATP-dep_cent"/>
</dbReference>
<dbReference type="GO" id="GO:0006310">
    <property type="term" value="P:DNA recombination"/>
    <property type="evidence" value="ECO:0007669"/>
    <property type="project" value="InterPro"/>
</dbReference>
<evidence type="ECO:0000256" key="2">
    <source>
        <dbReference type="ARBA" id="ARBA00022598"/>
    </source>
</evidence>
<protein>
    <recommendedName>
        <fullName evidence="3">ATP-dependent DNA ligase family profile domain-containing protein</fullName>
    </recommendedName>
</protein>
<dbReference type="GO" id="GO:0005739">
    <property type="term" value="C:mitochondrion"/>
    <property type="evidence" value="ECO:0007669"/>
    <property type="project" value="TreeGrafter"/>
</dbReference>
<accession>A0AAV8Z4C3</accession>
<dbReference type="PANTHER" id="PTHR45674">
    <property type="entry name" value="DNA LIGASE 1/3 FAMILY MEMBER"/>
    <property type="match status" value="1"/>
</dbReference>
<dbReference type="GO" id="GO:0006281">
    <property type="term" value="P:DNA repair"/>
    <property type="evidence" value="ECO:0007669"/>
    <property type="project" value="InterPro"/>
</dbReference>
<dbReference type="GO" id="GO:0003910">
    <property type="term" value="F:DNA ligase (ATP) activity"/>
    <property type="evidence" value="ECO:0007669"/>
    <property type="project" value="InterPro"/>
</dbReference>
<dbReference type="AlphaFoldDB" id="A0AAV8Z4C3"/>
<organism evidence="4 5">
    <name type="scientific">Rhamnusium bicolor</name>
    <dbReference type="NCBI Taxonomy" id="1586634"/>
    <lineage>
        <taxon>Eukaryota</taxon>
        <taxon>Metazoa</taxon>
        <taxon>Ecdysozoa</taxon>
        <taxon>Arthropoda</taxon>
        <taxon>Hexapoda</taxon>
        <taxon>Insecta</taxon>
        <taxon>Pterygota</taxon>
        <taxon>Neoptera</taxon>
        <taxon>Endopterygota</taxon>
        <taxon>Coleoptera</taxon>
        <taxon>Polyphaga</taxon>
        <taxon>Cucujiformia</taxon>
        <taxon>Chrysomeloidea</taxon>
        <taxon>Cerambycidae</taxon>
        <taxon>Lepturinae</taxon>
        <taxon>Rhagiini</taxon>
        <taxon>Rhamnusium</taxon>
    </lineage>
</organism>
<evidence type="ECO:0000259" key="3">
    <source>
        <dbReference type="Pfam" id="PF01068"/>
    </source>
</evidence>
<comment type="caution">
    <text evidence="4">The sequence shown here is derived from an EMBL/GenBank/DDBJ whole genome shotgun (WGS) entry which is preliminary data.</text>
</comment>
<evidence type="ECO:0000256" key="1">
    <source>
        <dbReference type="ARBA" id="ARBA00007572"/>
    </source>
</evidence>
<name>A0AAV8Z4C3_9CUCU</name>
<reference evidence="4" key="1">
    <citation type="journal article" date="2023" name="Insect Mol. Biol.">
        <title>Genome sequencing provides insights into the evolution of gene families encoding plant cell wall-degrading enzymes in longhorned beetles.</title>
        <authorList>
            <person name="Shin N.R."/>
            <person name="Okamura Y."/>
            <person name="Kirsch R."/>
            <person name="Pauchet Y."/>
        </authorList>
    </citation>
    <scope>NUCLEOTIDE SEQUENCE</scope>
    <source>
        <strain evidence="4">RBIC_L_NR</strain>
    </source>
</reference>
<dbReference type="GO" id="GO:0005524">
    <property type="term" value="F:ATP binding"/>
    <property type="evidence" value="ECO:0007669"/>
    <property type="project" value="InterPro"/>
</dbReference>
<sequence>MSFIRLSGCRTENVKSCILDCEAVAWDKEKKQILPFQILSTRKRKVWSVYIFVFLYHNLTKHVIPYCLQNFQL</sequence>
<dbReference type="Pfam" id="PF01068">
    <property type="entry name" value="DNA_ligase_A_M"/>
    <property type="match status" value="1"/>
</dbReference>
<gene>
    <name evidence="4" type="ORF">NQ314_006344</name>
</gene>